<keyword evidence="3" id="KW-1185">Reference proteome</keyword>
<protein>
    <submittedName>
        <fullName evidence="2">Uncharacterized protein</fullName>
    </submittedName>
</protein>
<dbReference type="Proteomes" id="UP000237752">
    <property type="component" value="Unassembled WGS sequence"/>
</dbReference>
<organism evidence="2 3">
    <name type="scientific">Antricoccus suffuscus</name>
    <dbReference type="NCBI Taxonomy" id="1629062"/>
    <lineage>
        <taxon>Bacteria</taxon>
        <taxon>Bacillati</taxon>
        <taxon>Actinomycetota</taxon>
        <taxon>Actinomycetes</taxon>
        <taxon>Geodermatophilales</taxon>
        <taxon>Antricoccaceae</taxon>
        <taxon>Antricoccus</taxon>
    </lineage>
</organism>
<sequence length="56" mass="5363">MGAQAGGVVGESTQVNSCDVSGGGVLNLPSGDRFEHAGANRGIQPGRDPAVTPGGG</sequence>
<feature type="region of interest" description="Disordered" evidence="1">
    <location>
        <begin position="1"/>
        <end position="56"/>
    </location>
</feature>
<evidence type="ECO:0000313" key="3">
    <source>
        <dbReference type="Proteomes" id="UP000237752"/>
    </source>
</evidence>
<gene>
    <name evidence="2" type="ORF">CLV47_10420</name>
</gene>
<proteinExistence type="predicted"/>
<evidence type="ECO:0000256" key="1">
    <source>
        <dbReference type="SAM" id="MobiDB-lite"/>
    </source>
</evidence>
<dbReference type="EMBL" id="PVUE01000004">
    <property type="protein sequence ID" value="PRZ42676.1"/>
    <property type="molecule type" value="Genomic_DNA"/>
</dbReference>
<comment type="caution">
    <text evidence="2">The sequence shown here is derived from an EMBL/GenBank/DDBJ whole genome shotgun (WGS) entry which is preliminary data.</text>
</comment>
<reference evidence="2 3" key="1">
    <citation type="submission" date="2018-03" db="EMBL/GenBank/DDBJ databases">
        <title>Genomic Encyclopedia of Archaeal and Bacterial Type Strains, Phase II (KMG-II): from individual species to whole genera.</title>
        <authorList>
            <person name="Goeker M."/>
        </authorList>
    </citation>
    <scope>NUCLEOTIDE SEQUENCE [LARGE SCALE GENOMIC DNA]</scope>
    <source>
        <strain evidence="2 3">DSM 100065</strain>
    </source>
</reference>
<dbReference type="AlphaFoldDB" id="A0A2T1A257"/>
<accession>A0A2T1A257</accession>
<evidence type="ECO:0000313" key="2">
    <source>
        <dbReference type="EMBL" id="PRZ42676.1"/>
    </source>
</evidence>
<name>A0A2T1A257_9ACTN</name>